<dbReference type="InterPro" id="IPR036864">
    <property type="entry name" value="Zn2-C6_fun-type_DNA-bd_sf"/>
</dbReference>
<evidence type="ECO:0000259" key="5">
    <source>
        <dbReference type="PROSITE" id="PS50048"/>
    </source>
</evidence>
<dbReference type="GO" id="GO:0008270">
    <property type="term" value="F:zinc ion binding"/>
    <property type="evidence" value="ECO:0007669"/>
    <property type="project" value="InterPro"/>
</dbReference>
<evidence type="ECO:0000313" key="7">
    <source>
        <dbReference type="Proteomes" id="UP000256690"/>
    </source>
</evidence>
<organism evidence="6 7">
    <name type="scientific">Aspergillus mulundensis</name>
    <dbReference type="NCBI Taxonomy" id="1810919"/>
    <lineage>
        <taxon>Eukaryota</taxon>
        <taxon>Fungi</taxon>
        <taxon>Dikarya</taxon>
        <taxon>Ascomycota</taxon>
        <taxon>Pezizomycotina</taxon>
        <taxon>Eurotiomycetes</taxon>
        <taxon>Eurotiomycetidae</taxon>
        <taxon>Eurotiales</taxon>
        <taxon>Aspergillaceae</taxon>
        <taxon>Aspergillus</taxon>
        <taxon>Aspergillus subgen. Nidulantes</taxon>
    </lineage>
</organism>
<name>A0A3D8QRR3_9EURO</name>
<dbReference type="GeneID" id="38120297"/>
<dbReference type="CDD" id="cd00067">
    <property type="entry name" value="GAL4"/>
    <property type="match status" value="1"/>
</dbReference>
<evidence type="ECO:0000256" key="2">
    <source>
        <dbReference type="ARBA" id="ARBA00023125"/>
    </source>
</evidence>
<reference evidence="6 7" key="1">
    <citation type="journal article" date="2018" name="IMA Fungus">
        <title>IMA Genome-F 9: Draft genome sequence of Annulohypoxylon stygium, Aspergillus mulundensis, Berkeleyomyces basicola (syn. Thielaviopsis basicola), Ceratocystis smalleyi, two Cercospora beticola strains, Coleophoma cylindrospora, Fusarium fracticaudum, Phialophora cf. hyalina, and Morchella septimelata.</title>
        <authorList>
            <person name="Wingfield B.D."/>
            <person name="Bills G.F."/>
            <person name="Dong Y."/>
            <person name="Huang W."/>
            <person name="Nel W.J."/>
            <person name="Swalarsk-Parry B.S."/>
            <person name="Vaghefi N."/>
            <person name="Wilken P.M."/>
            <person name="An Z."/>
            <person name="de Beer Z.W."/>
            <person name="De Vos L."/>
            <person name="Chen L."/>
            <person name="Duong T.A."/>
            <person name="Gao Y."/>
            <person name="Hammerbacher A."/>
            <person name="Kikkert J.R."/>
            <person name="Li Y."/>
            <person name="Li H."/>
            <person name="Li K."/>
            <person name="Li Q."/>
            <person name="Liu X."/>
            <person name="Ma X."/>
            <person name="Naidoo K."/>
            <person name="Pethybridge S.J."/>
            <person name="Sun J."/>
            <person name="Steenkamp E.T."/>
            <person name="van der Nest M.A."/>
            <person name="van Wyk S."/>
            <person name="Wingfield M.J."/>
            <person name="Xiong C."/>
            <person name="Yue Q."/>
            <person name="Zhang X."/>
        </authorList>
    </citation>
    <scope>NUCLEOTIDE SEQUENCE [LARGE SCALE GENOMIC DNA]</scope>
    <source>
        <strain evidence="6 7">DSM 5745</strain>
    </source>
</reference>
<dbReference type="OrthoDB" id="4159781at2759"/>
<evidence type="ECO:0000313" key="6">
    <source>
        <dbReference type="EMBL" id="RDW64516.1"/>
    </source>
</evidence>
<comment type="caution">
    <text evidence="6">The sequence shown here is derived from an EMBL/GenBank/DDBJ whole genome shotgun (WGS) entry which is preliminary data.</text>
</comment>
<proteinExistence type="predicted"/>
<dbReference type="RefSeq" id="XP_026599675.1">
    <property type="nucleotide sequence ID" value="XM_026751943.1"/>
</dbReference>
<dbReference type="Gene3D" id="4.10.240.10">
    <property type="entry name" value="Zn(2)-C6 fungal-type DNA-binding domain"/>
    <property type="match status" value="1"/>
</dbReference>
<dbReference type="STRING" id="1810919.A0A3D8QRR3"/>
<gene>
    <name evidence="6" type="ORF">DSM5745_09927</name>
</gene>
<dbReference type="Gene3D" id="3.30.559.30">
    <property type="entry name" value="Nonribosomal peptide synthetase, condensation domain"/>
    <property type="match status" value="1"/>
</dbReference>
<keyword evidence="2" id="KW-0238">DNA-binding</keyword>
<evidence type="ECO:0000256" key="3">
    <source>
        <dbReference type="ARBA" id="ARBA00023163"/>
    </source>
</evidence>
<dbReference type="SUPFAM" id="SSF57701">
    <property type="entry name" value="Zn2/Cys6 DNA-binding domain"/>
    <property type="match status" value="1"/>
</dbReference>
<accession>A0A3D8QRR3</accession>
<dbReference type="SUPFAM" id="SSF52777">
    <property type="entry name" value="CoA-dependent acyltransferases"/>
    <property type="match status" value="1"/>
</dbReference>
<dbReference type="GO" id="GO:0000981">
    <property type="term" value="F:DNA-binding transcription factor activity, RNA polymerase II-specific"/>
    <property type="evidence" value="ECO:0007669"/>
    <property type="project" value="InterPro"/>
</dbReference>
<dbReference type="InterPro" id="IPR001138">
    <property type="entry name" value="Zn2Cys6_DnaBD"/>
</dbReference>
<keyword evidence="4" id="KW-0539">Nucleus</keyword>
<dbReference type="GO" id="GO:0003677">
    <property type="term" value="F:DNA binding"/>
    <property type="evidence" value="ECO:0007669"/>
    <property type="project" value="UniProtKB-KW"/>
</dbReference>
<dbReference type="PANTHER" id="PTHR37540">
    <property type="entry name" value="TRANSCRIPTION FACTOR (ACR-2), PUTATIVE-RELATED-RELATED"/>
    <property type="match status" value="1"/>
</dbReference>
<feature type="domain" description="Zn(2)-C6 fungal-type" evidence="5">
    <location>
        <begin position="592"/>
        <end position="615"/>
    </location>
</feature>
<dbReference type="Proteomes" id="UP000256690">
    <property type="component" value="Unassembled WGS sequence"/>
</dbReference>
<dbReference type="PANTHER" id="PTHR37540:SF5">
    <property type="entry name" value="TRANSCRIPTION FACTOR DOMAIN-CONTAINING PROTEIN"/>
    <property type="match status" value="1"/>
</dbReference>
<dbReference type="AlphaFoldDB" id="A0A3D8QRR3"/>
<sequence>MSWQQISPGQYARPLDTSEHLYRSIAASAAHLDKQQWFVSSAVQLKSPISTSAIQRAWTALRHKHPHIAAVVDASGSTFHYTVPSPSALQEWTKQSIITHPQHETRSAETLESDLDPTDAWTLHYLSHSNELLFHARGMILLQHEFLTLLASGEVVGPESFDGSECARLAPPFDTVTGISTPEITPEMSAASDAVFSVLFSESPPASVRECSPPGPPGKPRRAALSLPRDVTASIIAASKARGQSVTTTVHAALFEAMRAHVDVDGGRLMGFNPFDLRDRLPAPWNGADGCASLYHTGKPCSVDLAECADFNAIAAHLASFYSEDLSPLFPHMMDYHRKIGEFMSVPLDAAMAMPGAARPELSSVGVVDRFLAKGYSGPGGDVEVEVVDWWIGVQMFNRLMQMYLWTWDGRMLLGCNYNEAFYEAGFVEAFLGEWRDVLGRELEVVIFVFAGNASPGDRMLFRRIANPEELDIESSQRICPPVTSLPGLQWAEAQLLYGVGVVRDRVAFGQQARWRIGGLMVTFQKQSGVRAALGDTPLASNHQCLYGNRSLGLYGKVVPITDTSSEALNAGNHFAFSAVSSDHHPLNPLRACDSCRHDKKRCDKVQPNCTRCTRYLQPIPSSKRLLILNGTSLGDICVYDDLPGLELLRTPHAFSVTLNTKSPTYRPRYPVEYHDHFPALLRFFQDKMGLLSYKVDRSTLATFMRSSWISSALSDPCLFHATLFSASVQLDALTGIEEPNYATLYHQVNTVRLVRHRLATSSNNLDDATVASVLLLALHGPLQFDRETSEIHQHGLVRMVASRGGLNKLGFEGYLAEMIQNAMVFLWIVFDYPDPFPVPEWDHVATSPAYTISLILDGSEKSRNEVVRLYLRGLFQDIQQLLHEAEACSDEQYSTATATATMTSNFNTASSQRLRCLLDRFWSHRSDPLLPLDTQQNESALSASELALFKTCSISATIVAYLLDDRVAWSEEQMSWYRRALAEAMGGTERGSWLEHAPEATLWISAVGAAMAEDITGRKFWIVKERCVASSIRRTQPSLHVACWFSYRRLKGMRLAKAVACS</sequence>
<dbReference type="Pfam" id="PF00172">
    <property type="entry name" value="Zn_clus"/>
    <property type="match status" value="1"/>
</dbReference>
<keyword evidence="7" id="KW-1185">Reference proteome</keyword>
<keyword evidence="3" id="KW-0804">Transcription</keyword>
<keyword evidence="1" id="KW-0805">Transcription regulation</keyword>
<evidence type="ECO:0000256" key="4">
    <source>
        <dbReference type="ARBA" id="ARBA00023242"/>
    </source>
</evidence>
<protein>
    <recommendedName>
        <fullName evidence="5">Zn(2)-C6 fungal-type domain-containing protein</fullName>
    </recommendedName>
</protein>
<evidence type="ECO:0000256" key="1">
    <source>
        <dbReference type="ARBA" id="ARBA00023015"/>
    </source>
</evidence>
<dbReference type="PROSITE" id="PS50048">
    <property type="entry name" value="ZN2_CY6_FUNGAL_2"/>
    <property type="match status" value="1"/>
</dbReference>
<dbReference type="EMBL" id="PVWQ01000014">
    <property type="protein sequence ID" value="RDW64516.1"/>
    <property type="molecule type" value="Genomic_DNA"/>
</dbReference>